<name>A0A557QLN9_9RHOO</name>
<evidence type="ECO:0000313" key="1">
    <source>
        <dbReference type="EMBL" id="TVO53825.1"/>
    </source>
</evidence>
<organism evidence="1 2">
    <name type="scientific">Denitromonas halophila</name>
    <dbReference type="NCBI Taxonomy" id="1629404"/>
    <lineage>
        <taxon>Bacteria</taxon>
        <taxon>Pseudomonadati</taxon>
        <taxon>Pseudomonadota</taxon>
        <taxon>Betaproteobacteria</taxon>
        <taxon>Rhodocyclales</taxon>
        <taxon>Zoogloeaceae</taxon>
        <taxon>Denitromonas</taxon>
    </lineage>
</organism>
<sequence length="113" mass="12912">MTHTALPLPMPLQLQRMRDYIAAEQERVQRQVSAVARHALKSPTAKHRKKHDDIVVQAIRGGAETQRRIINAVDLTPGEVRHAVLRLVKHDRIRAIRQDNIGGTRSNIYRVTE</sequence>
<comment type="caution">
    <text evidence="1">The sequence shown here is derived from an EMBL/GenBank/DDBJ whole genome shotgun (WGS) entry which is preliminary data.</text>
</comment>
<protein>
    <submittedName>
        <fullName evidence="1">Uncharacterized protein</fullName>
    </submittedName>
</protein>
<evidence type="ECO:0000313" key="2">
    <source>
        <dbReference type="Proteomes" id="UP000319502"/>
    </source>
</evidence>
<dbReference type="RefSeq" id="WP_144310115.1">
    <property type="nucleotide sequence ID" value="NZ_VMNK01000014.1"/>
</dbReference>
<accession>A0A557QLN9</accession>
<dbReference type="EMBL" id="VMNK01000014">
    <property type="protein sequence ID" value="TVO53825.1"/>
    <property type="molecule type" value="Genomic_DNA"/>
</dbReference>
<reference evidence="1 2" key="1">
    <citation type="submission" date="2019-07" db="EMBL/GenBank/DDBJ databases">
        <title>The pathways for chlorine oxyanion respiration interact through the shared metabolite chlorate.</title>
        <authorList>
            <person name="Barnum T.P."/>
            <person name="Cheng Y."/>
            <person name="Hill K.A."/>
            <person name="Lucas L.N."/>
            <person name="Carlson H.K."/>
            <person name="Coates J.D."/>
        </authorList>
    </citation>
    <scope>NUCLEOTIDE SEQUENCE [LARGE SCALE GENOMIC DNA]</scope>
    <source>
        <strain evidence="1 2">SFB-3</strain>
    </source>
</reference>
<keyword evidence="2" id="KW-1185">Reference proteome</keyword>
<dbReference type="Proteomes" id="UP000319502">
    <property type="component" value="Unassembled WGS sequence"/>
</dbReference>
<dbReference type="AlphaFoldDB" id="A0A557QLN9"/>
<gene>
    <name evidence="1" type="ORF">FHP91_13590</name>
</gene>
<proteinExistence type="predicted"/>